<dbReference type="OrthoDB" id="1275259at2"/>
<evidence type="ECO:0000313" key="2">
    <source>
        <dbReference type="Proteomes" id="UP000007486"/>
    </source>
</evidence>
<name>F0R4X1_PHOSB</name>
<dbReference type="eggNOG" id="ENOG50332ES">
    <property type="taxonomic scope" value="Bacteria"/>
</dbReference>
<evidence type="ECO:0000313" key="1">
    <source>
        <dbReference type="EMBL" id="ADY36718.1"/>
    </source>
</evidence>
<dbReference type="EMBL" id="CP002530">
    <property type="protein sequence ID" value="ADY36718.1"/>
    <property type="molecule type" value="Genomic_DNA"/>
</dbReference>
<dbReference type="RefSeq" id="WP_013618147.1">
    <property type="nucleotide sequence ID" value="NC_015164.1"/>
</dbReference>
<dbReference type="HOGENOM" id="CLU_453918_0_0_10"/>
<keyword evidence="2" id="KW-1185">Reference proteome</keyword>
<organism evidence="1 2">
    <name type="scientific">Phocaeicola salanitronis (strain DSM 18170 / JCM 13657 / CCUG 60908 / BL78)</name>
    <name type="common">Bacteroides salanitronis</name>
    <dbReference type="NCBI Taxonomy" id="667015"/>
    <lineage>
        <taxon>Bacteria</taxon>
        <taxon>Pseudomonadati</taxon>
        <taxon>Bacteroidota</taxon>
        <taxon>Bacteroidia</taxon>
        <taxon>Bacteroidales</taxon>
        <taxon>Bacteroidaceae</taxon>
        <taxon>Phocaeicola</taxon>
    </lineage>
</organism>
<protein>
    <submittedName>
        <fullName evidence="1">Uncharacterized protein</fullName>
    </submittedName>
</protein>
<dbReference type="KEGG" id="bsa:Bacsa_2163"/>
<accession>F0R4X1</accession>
<dbReference type="Proteomes" id="UP000007486">
    <property type="component" value="Chromosome"/>
</dbReference>
<gene>
    <name evidence="1" type="ordered locus">Bacsa_2163</name>
</gene>
<proteinExistence type="predicted"/>
<reference evidence="1 2" key="1">
    <citation type="journal article" date="2011" name="Stand. Genomic Sci.">
        <title>Complete genome sequence of Bacteroides salanitronis type strain (BL78).</title>
        <authorList>
            <person name="Gronow S."/>
            <person name="Held B."/>
            <person name="Lucas S."/>
            <person name="Lapidus A."/>
            <person name="Del Rio T.G."/>
            <person name="Nolan M."/>
            <person name="Tice H."/>
            <person name="Deshpande S."/>
            <person name="Cheng J.F."/>
            <person name="Pitluck S."/>
            <person name="Liolios K."/>
            <person name="Pagani I."/>
            <person name="Ivanova N."/>
            <person name="Mavromatis K."/>
            <person name="Pati A."/>
            <person name="Tapia R."/>
            <person name="Han C."/>
            <person name="Goodwin L."/>
            <person name="Chen A."/>
            <person name="Palaniappan K."/>
            <person name="Land M."/>
            <person name="Hauser L."/>
            <person name="Chang Y.J."/>
            <person name="Jeffries C.D."/>
            <person name="Brambilla E.M."/>
            <person name="Rohde M."/>
            <person name="Goker M."/>
            <person name="Detter J.C."/>
            <person name="Woyke T."/>
            <person name="Bristow J."/>
            <person name="Markowitz V."/>
            <person name="Hugenholtz P."/>
            <person name="Kyrpides N.C."/>
            <person name="Klenk H.P."/>
            <person name="Eisen J.A."/>
        </authorList>
    </citation>
    <scope>NUCLEOTIDE SEQUENCE [LARGE SCALE GENOMIC DNA]</scope>
    <source>
        <strain evidence="1 2">DSM 18170</strain>
    </source>
</reference>
<sequence length="575" mass="67881">METKIYIDYEMIFADKPLAIFDYLKNIDRHNLICVAIRLIYSDDLFSDFKDYCAEFFCAENFNFANECYHLLNERIQEDNKDTTSIIPRKYIITSQTAALELLRQTFAINIGDFVSNTPQVLQEQYLFKAILLINKLIGHWEAPLEYDSKGAITNLCLAKSILCTTLNDFDSSNLKAEYIAMLQIIKGYHFFRYCEHSKLREHLSIFLENNGAKSWQHYLYDAIQLILFPLQNKHGNFPRIILNNQRDGEKFLRVHSFKEDTIVSLENNMDYTYFKSHPLIELNDGTYLPISPLFCINHIYKSIYFEFKAINESFVGTSTYLKGQGLLSIFTTEFSEQTLFEYYTRNALYRHNGLKLSDKDCKLIIDVGHEPDFYCRDGNNIMLFENKDIKIPDKVISSKQYDLLESELHKKLITNKGVSQLIYNIKQIERNTFKWDSSIPNNPRIYPILVIDDSSLCAPGLNYILNEEFQQQLKNNNIKIKVYPLILIELDTLIAFANYFQLRDVRLKKILEQYYKYISRNKRPQKIEQIMKEVLHKYFPFYIFMSKEIVKTPFDNTMFKKVCDELRKAIETQQ</sequence>
<dbReference type="AlphaFoldDB" id="F0R4X1"/>